<dbReference type="PANTHER" id="PTHR32385">
    <property type="entry name" value="MANNOSYL PHOSPHORYLINOSITOL CERAMIDE SYNTHASE"/>
    <property type="match status" value="1"/>
</dbReference>
<evidence type="ECO:0000313" key="2">
    <source>
        <dbReference type="EMBL" id="WAR09885.1"/>
    </source>
</evidence>
<proteinExistence type="predicted"/>
<gene>
    <name evidence="2" type="ORF">MAR_034961</name>
</gene>
<reference evidence="2" key="1">
    <citation type="submission" date="2022-11" db="EMBL/GenBank/DDBJ databases">
        <title>Centuries of genome instability and evolution in soft-shell clam transmissible cancer (bioRxiv).</title>
        <authorList>
            <person name="Hart S.F.M."/>
            <person name="Yonemitsu M.A."/>
            <person name="Giersch R.M."/>
            <person name="Beal B.F."/>
            <person name="Arriagada G."/>
            <person name="Davis B.W."/>
            <person name="Ostrander E.A."/>
            <person name="Goff S.P."/>
            <person name="Metzger M.J."/>
        </authorList>
    </citation>
    <scope>NUCLEOTIDE SEQUENCE</scope>
    <source>
        <strain evidence="2">MELC-2E11</strain>
        <tissue evidence="2">Siphon/mantle</tissue>
    </source>
</reference>
<sequence length="565" mass="65288">MWLENSKGVAITWYTWLESSKEQQRRDNNVVHVAREQQLCDNNVVHVAGKQQRRDNNVVHVTGEHQRRDNNVVHVAGEQQKCDNNVVHVAGKQQRRDNNVVYVAGEQQMRHNNVVHVAGEQEMCDNNVVHVAGEQQRRDNNVVHVAGEQQRRDNSVVHVAEEQQRRDNNVVHVAGEQQRRDNNVVHVVGEQQRRDNNVVHVAGEQQRRDNNVVHVAGEQQRLKNPAKPSKAYENLAKSSKVTRHITGILSVLIMRALRRKTFLLGIIFVVSSVTVLRLTDMASGVMQTFPQRTQSVREIIVPVELNMSVFQDFLVPTDARKPLIPHLIHQTFETVMIPSKLESHVRTVVNMNANWTYHFWTDDSARKLVKERHPNLLPIWDKYKRNIMRADALRYVVLYEFGGAYLDLDVEAYRSFDRITYKYGCIIPPEPIEHSALLYNMSLLLNNAIMFCRPKHAIMKALMNGLEERLLNKSVTINNDNSGITVSYLTREDYIHDIHVANVAFFNDEIDYNLQDKRFHNTCKNVSDSSNLVRQACGHFLNKAVKRQNNSLAFTGHKWVHLWLR</sequence>
<feature type="non-terminal residue" evidence="2">
    <location>
        <position position="565"/>
    </location>
</feature>
<organism evidence="2 3">
    <name type="scientific">Mya arenaria</name>
    <name type="common">Soft-shell clam</name>
    <dbReference type="NCBI Taxonomy" id="6604"/>
    <lineage>
        <taxon>Eukaryota</taxon>
        <taxon>Metazoa</taxon>
        <taxon>Spiralia</taxon>
        <taxon>Lophotrochozoa</taxon>
        <taxon>Mollusca</taxon>
        <taxon>Bivalvia</taxon>
        <taxon>Autobranchia</taxon>
        <taxon>Heteroconchia</taxon>
        <taxon>Euheterodonta</taxon>
        <taxon>Imparidentia</taxon>
        <taxon>Neoheterodontei</taxon>
        <taxon>Myida</taxon>
        <taxon>Myoidea</taxon>
        <taxon>Myidae</taxon>
        <taxon>Mya</taxon>
    </lineage>
</organism>
<evidence type="ECO:0000313" key="3">
    <source>
        <dbReference type="Proteomes" id="UP001164746"/>
    </source>
</evidence>
<protein>
    <submittedName>
        <fullName evidence="2">IMT2-like protein</fullName>
    </submittedName>
</protein>
<dbReference type="PANTHER" id="PTHR32385:SF15">
    <property type="entry name" value="INOSITOL PHOSPHOCERAMIDE MANNOSYLTRANSFERASE 1"/>
    <property type="match status" value="1"/>
</dbReference>
<dbReference type="InterPro" id="IPR007577">
    <property type="entry name" value="GlycoTrfase_DXD_sugar-bd_CS"/>
</dbReference>
<dbReference type="EMBL" id="CP111018">
    <property type="protein sequence ID" value="WAR09885.1"/>
    <property type="molecule type" value="Genomic_DNA"/>
</dbReference>
<dbReference type="Proteomes" id="UP001164746">
    <property type="component" value="Chromosome 7"/>
</dbReference>
<dbReference type="Gene3D" id="3.90.550.20">
    <property type="match status" value="1"/>
</dbReference>
<dbReference type="SUPFAM" id="SSF53448">
    <property type="entry name" value="Nucleotide-diphospho-sugar transferases"/>
    <property type="match status" value="1"/>
</dbReference>
<dbReference type="InterPro" id="IPR051706">
    <property type="entry name" value="Glycosyltransferase_domain"/>
</dbReference>
<dbReference type="Pfam" id="PF04488">
    <property type="entry name" value="Gly_transf_sug"/>
    <property type="match status" value="1"/>
</dbReference>
<keyword evidence="1" id="KW-0808">Transferase</keyword>
<accession>A0ABY7EJ34</accession>
<evidence type="ECO:0000256" key="1">
    <source>
        <dbReference type="ARBA" id="ARBA00022679"/>
    </source>
</evidence>
<dbReference type="InterPro" id="IPR029044">
    <property type="entry name" value="Nucleotide-diphossugar_trans"/>
</dbReference>
<name>A0ABY7EJ34_MYAAR</name>
<keyword evidence="3" id="KW-1185">Reference proteome</keyword>